<sequence length="347" mass="40411">MGFKPIKHKSKIVKVHKALVTPDFNNKTVLVRDHWDYVEMWLQKEKKKEALMYWRQAESFYKASVAIPETASPLTLYYCFLNATKALLTVKNIAFVENHGASGTIQDGDTNLKNEEIKFHANGILSSLCGYFGEPCNNDVYSLKDLLYNLPYIHRCFNLTFPTGYPEIYIPIVNPHFVIMNNSHKAWFYAELSGNYANQHTLNKIKSSGFEKDIGIDNRFVIRKKKRFNWYKSGANKTQNVENLTNYHKTLRKDIQYIHGVETLWYVKRKDSNKCIPRHPLTIMLASMHRLSELARYEPTVIFRHFELKQNWLLSEFIKGAGIEFVDKIACEITNQNLMTPAVRTVK</sequence>
<dbReference type="RefSeq" id="WP_326278472.1">
    <property type="nucleotide sequence ID" value="NZ_JAYKYV010000006.1"/>
</dbReference>
<evidence type="ECO:0000313" key="1">
    <source>
        <dbReference type="EMBL" id="MEC4265446.1"/>
    </source>
</evidence>
<comment type="caution">
    <text evidence="1">The sequence shown here is derived from an EMBL/GenBank/DDBJ whole genome shotgun (WGS) entry which is preliminary data.</text>
</comment>
<dbReference type="Pfam" id="PF14175">
    <property type="entry name" value="YaaC"/>
    <property type="match status" value="1"/>
</dbReference>
<dbReference type="Proteomes" id="UP001355298">
    <property type="component" value="Unassembled WGS sequence"/>
</dbReference>
<gene>
    <name evidence="1" type="ORF">VOP03_08825</name>
</gene>
<evidence type="ECO:0000313" key="2">
    <source>
        <dbReference type="Proteomes" id="UP001355298"/>
    </source>
</evidence>
<dbReference type="InterPro" id="IPR026988">
    <property type="entry name" value="YaaC-like"/>
</dbReference>
<keyword evidence="2" id="KW-1185">Reference proteome</keyword>
<dbReference type="EMBL" id="JAYMGW010000006">
    <property type="protein sequence ID" value="MEC4265446.1"/>
    <property type="molecule type" value="Genomic_DNA"/>
</dbReference>
<name>A0ABU6IQV3_9FLAO</name>
<protein>
    <submittedName>
        <fullName evidence="1">YaaC family protein</fullName>
    </submittedName>
</protein>
<proteinExistence type="predicted"/>
<reference evidence="1 2" key="1">
    <citation type="submission" date="2024-01" db="EMBL/GenBank/DDBJ databases">
        <title>The strains designed SYSU M86414 and SYSU M84420 isolated from the marine sediment in San Sha City (Hainan Province, China).</title>
        <authorList>
            <person name="Guo D."/>
        </authorList>
    </citation>
    <scope>NUCLEOTIDE SEQUENCE [LARGE SCALE GENOMIC DNA]</scope>
    <source>
        <strain evidence="1 2">SYSU M84420</strain>
    </source>
</reference>
<accession>A0ABU6IQV3</accession>
<organism evidence="1 2">
    <name type="scientific">Flagellimonas halotolerans</name>
    <dbReference type="NCBI Taxonomy" id="3112164"/>
    <lineage>
        <taxon>Bacteria</taxon>
        <taxon>Pseudomonadati</taxon>
        <taxon>Bacteroidota</taxon>
        <taxon>Flavobacteriia</taxon>
        <taxon>Flavobacteriales</taxon>
        <taxon>Flavobacteriaceae</taxon>
        <taxon>Flagellimonas</taxon>
    </lineage>
</organism>